<organism evidence="1 2">
    <name type="scientific">Rhizobium pisi</name>
    <dbReference type="NCBI Taxonomy" id="574561"/>
    <lineage>
        <taxon>Bacteria</taxon>
        <taxon>Pseudomonadati</taxon>
        <taxon>Pseudomonadota</taxon>
        <taxon>Alphaproteobacteria</taxon>
        <taxon>Hyphomicrobiales</taxon>
        <taxon>Rhizobiaceae</taxon>
        <taxon>Rhizobium/Agrobacterium group</taxon>
        <taxon>Rhizobium</taxon>
    </lineage>
</organism>
<reference evidence="1 2" key="1">
    <citation type="submission" date="2018-11" db="EMBL/GenBank/DDBJ databases">
        <authorList>
            <person name="Huo Y."/>
        </authorList>
    </citation>
    <scope>NUCLEOTIDE SEQUENCE [LARGE SCALE GENOMIC DNA]</scope>
    <source>
        <strain evidence="1 2">DSM 30132</strain>
    </source>
</reference>
<dbReference type="EMBL" id="RJJT01000023">
    <property type="protein sequence ID" value="RSB65651.1"/>
    <property type="molecule type" value="Genomic_DNA"/>
</dbReference>
<evidence type="ECO:0000313" key="1">
    <source>
        <dbReference type="EMBL" id="RSB65651.1"/>
    </source>
</evidence>
<protein>
    <submittedName>
        <fullName evidence="1">Uncharacterized protein</fullName>
    </submittedName>
</protein>
<dbReference type="AlphaFoldDB" id="A0A3R9BNC7"/>
<gene>
    <name evidence="1" type="ORF">EFD55_26280</name>
</gene>
<name>A0A3R9BNC7_9HYPH</name>
<accession>A0A3R9BNC7</accession>
<evidence type="ECO:0000313" key="2">
    <source>
        <dbReference type="Proteomes" id="UP000277279"/>
    </source>
</evidence>
<sequence length="63" mass="6187">MIATSDASLASIAATVSQPKGMQTGGSGTSANATTCLANLSLKRVRVSVNFPGSTPGTGLFGE</sequence>
<comment type="caution">
    <text evidence="1">The sequence shown here is derived from an EMBL/GenBank/DDBJ whole genome shotgun (WGS) entry which is preliminary data.</text>
</comment>
<proteinExistence type="predicted"/>
<dbReference type="Proteomes" id="UP000277279">
    <property type="component" value="Unassembled WGS sequence"/>
</dbReference>